<gene>
    <name evidence="7" type="ORF">QEH59_00020</name>
</gene>
<dbReference type="Pfam" id="PF24408">
    <property type="entry name" value="wHTH-Calcineurin_assc"/>
    <property type="match status" value="1"/>
</dbReference>
<evidence type="ECO:0000256" key="1">
    <source>
        <dbReference type="ARBA" id="ARBA00022723"/>
    </source>
</evidence>
<keyword evidence="8" id="KW-1185">Reference proteome</keyword>
<comment type="caution">
    <text evidence="7">The sequence shown here is derived from an EMBL/GenBank/DDBJ whole genome shotgun (WGS) entry which is preliminary data.</text>
</comment>
<dbReference type="SUPFAM" id="SSF56300">
    <property type="entry name" value="Metallo-dependent phosphatases"/>
    <property type="match status" value="1"/>
</dbReference>
<keyword evidence="2" id="KW-0378">Hydrolase</keyword>
<accession>A0ABU1ADX6</accession>
<dbReference type="Gene3D" id="3.60.21.10">
    <property type="match status" value="1"/>
</dbReference>
<sequence>MAEIKLLICSDLHVSNSANETVEVASFVDVLKPNEGPLHDLKDFLYQNNLTCDFLVCPGDLGDAADPDSIRFGWKELADIGGICGASVLATAGNHDLDSERLYDKADCKGVLQGLSPQFPVLEQSLWDQYWARHYCIFKRSGIRFVLLNSCGFHESSGESAYGRLSDKTLNDLKNDLLSESCDINVLVCHHPPQGQSEGKQGDGDYIKNGDELIHILDHGNYGDWLVIYGHKHFAKLQYSRGSANSPILLSSGSASAYPFGDYGKDGKNQIHFVTLLVDDFNENGLLGTIESYEWDKVNGWLPSVAEGGLPDICGFGHRPQIRVLCRQIADAFGESDVFLNLSVLIEKFPMLRYLDPIVRKKLEYNLRHVHGIAYHGAKQRFRKI</sequence>
<feature type="domain" description="Calcineurin" evidence="6">
    <location>
        <begin position="314"/>
        <end position="367"/>
    </location>
</feature>
<evidence type="ECO:0000256" key="2">
    <source>
        <dbReference type="ARBA" id="ARBA00022801"/>
    </source>
</evidence>
<dbReference type="Pfam" id="PF00149">
    <property type="entry name" value="Metallophos"/>
    <property type="match status" value="1"/>
</dbReference>
<evidence type="ECO:0000313" key="8">
    <source>
        <dbReference type="Proteomes" id="UP001243717"/>
    </source>
</evidence>
<dbReference type="Proteomes" id="UP001243717">
    <property type="component" value="Unassembled WGS sequence"/>
</dbReference>
<dbReference type="InterPro" id="IPR057846">
    <property type="entry name" value="wHTH-Calcineurin_assc"/>
</dbReference>
<name>A0ABU1ADX6_9BACT</name>
<dbReference type="InterPro" id="IPR004843">
    <property type="entry name" value="Calcineurin-like_PHP"/>
</dbReference>
<comment type="similarity">
    <text evidence="4">Belongs to the cyclic nucleotide phosphodiesterase class-III family.</text>
</comment>
<keyword evidence="1" id="KW-0479">Metal-binding</keyword>
<keyword evidence="3" id="KW-0408">Iron</keyword>
<evidence type="ECO:0000259" key="6">
    <source>
        <dbReference type="Pfam" id="PF24408"/>
    </source>
</evidence>
<protein>
    <submittedName>
        <fullName evidence="7">Metallophosphoesterase</fullName>
    </submittedName>
</protein>
<evidence type="ECO:0000313" key="7">
    <source>
        <dbReference type="EMBL" id="MDQ8192787.1"/>
    </source>
</evidence>
<proteinExistence type="inferred from homology"/>
<evidence type="ECO:0000256" key="4">
    <source>
        <dbReference type="ARBA" id="ARBA00025742"/>
    </source>
</evidence>
<reference evidence="7 8" key="1">
    <citation type="submission" date="2023-04" db="EMBL/GenBank/DDBJ databases">
        <title>A novel bacteria isolated from coastal sediment.</title>
        <authorList>
            <person name="Liu X.-J."/>
            <person name="Du Z.-J."/>
        </authorList>
    </citation>
    <scope>NUCLEOTIDE SEQUENCE [LARGE SCALE GENOMIC DNA]</scope>
    <source>
        <strain evidence="7 8">SDUM461004</strain>
    </source>
</reference>
<evidence type="ECO:0000256" key="3">
    <source>
        <dbReference type="ARBA" id="ARBA00023004"/>
    </source>
</evidence>
<dbReference type="EMBL" id="JARXIC010000001">
    <property type="protein sequence ID" value="MDQ8192787.1"/>
    <property type="molecule type" value="Genomic_DNA"/>
</dbReference>
<dbReference type="InterPro" id="IPR050884">
    <property type="entry name" value="CNP_phosphodiesterase-III"/>
</dbReference>
<dbReference type="PANTHER" id="PTHR42988">
    <property type="entry name" value="PHOSPHOHYDROLASE"/>
    <property type="match status" value="1"/>
</dbReference>
<evidence type="ECO:0000259" key="5">
    <source>
        <dbReference type="Pfam" id="PF00149"/>
    </source>
</evidence>
<dbReference type="RefSeq" id="WP_308983298.1">
    <property type="nucleotide sequence ID" value="NZ_JARXIC010000001.1"/>
</dbReference>
<dbReference type="InterPro" id="IPR029052">
    <property type="entry name" value="Metallo-depent_PP-like"/>
</dbReference>
<organism evidence="7 8">
    <name type="scientific">Thalassobacterium sedimentorum</name>
    <dbReference type="NCBI Taxonomy" id="3041258"/>
    <lineage>
        <taxon>Bacteria</taxon>
        <taxon>Pseudomonadati</taxon>
        <taxon>Verrucomicrobiota</taxon>
        <taxon>Opitutia</taxon>
        <taxon>Puniceicoccales</taxon>
        <taxon>Coraliomargaritaceae</taxon>
        <taxon>Thalassobacterium</taxon>
    </lineage>
</organism>
<dbReference type="PANTHER" id="PTHR42988:SF2">
    <property type="entry name" value="CYCLIC NUCLEOTIDE PHOSPHODIESTERASE CBUA0032-RELATED"/>
    <property type="match status" value="1"/>
</dbReference>
<feature type="domain" description="Calcineurin-like phosphoesterase" evidence="5">
    <location>
        <begin position="5"/>
        <end position="233"/>
    </location>
</feature>